<organism evidence="1 2">
    <name type="scientific">Mytilus coruscus</name>
    <name type="common">Sea mussel</name>
    <dbReference type="NCBI Taxonomy" id="42192"/>
    <lineage>
        <taxon>Eukaryota</taxon>
        <taxon>Metazoa</taxon>
        <taxon>Spiralia</taxon>
        <taxon>Lophotrochozoa</taxon>
        <taxon>Mollusca</taxon>
        <taxon>Bivalvia</taxon>
        <taxon>Autobranchia</taxon>
        <taxon>Pteriomorphia</taxon>
        <taxon>Mytilida</taxon>
        <taxon>Mytiloidea</taxon>
        <taxon>Mytilidae</taxon>
        <taxon>Mytilinae</taxon>
        <taxon>Mytilus</taxon>
    </lineage>
</organism>
<keyword evidence="2" id="KW-1185">Reference proteome</keyword>
<proteinExistence type="predicted"/>
<dbReference type="AlphaFoldDB" id="A0A6J8BNU9"/>
<gene>
    <name evidence="1" type="ORF">MCOR_19648</name>
</gene>
<evidence type="ECO:0000313" key="2">
    <source>
        <dbReference type="Proteomes" id="UP000507470"/>
    </source>
</evidence>
<sequence>MCSEKLVLNNDLNQINDEIHEGVFYRVSSVTPLKSKYQTDWNKCCLCQTDKKDEDLKSPPTHFSCSKENDGYYMTATNIPLFHAINQLPIISNPSRLDECDGFENTLRRNNAKYYQNCRLLLKNTKLDRARKRSAISVISPDDRQRKIRRTSIECRVCFLCNKENPTSELRQAMTKQLDKRLNECAQNPNDEGLIIVLSGGDVVAQELFVCNFTSWGQDDKFRFNNPSVLQSVFSSVWTSLQNKDFRTVIQNCEALSVIYNGRLG</sequence>
<accession>A0A6J8BNU9</accession>
<evidence type="ECO:0000313" key="1">
    <source>
        <dbReference type="EMBL" id="CAC5383957.1"/>
    </source>
</evidence>
<dbReference type="PANTHER" id="PTHR47018:SF1">
    <property type="entry name" value="TESMIN_TSO1-LIKE CXC DOMAIN-CONTAINING PROTEIN"/>
    <property type="match status" value="1"/>
</dbReference>
<dbReference type="Proteomes" id="UP000507470">
    <property type="component" value="Unassembled WGS sequence"/>
</dbReference>
<name>A0A6J8BNU9_MYTCO</name>
<dbReference type="EMBL" id="CACVKT020003460">
    <property type="protein sequence ID" value="CAC5383957.1"/>
    <property type="molecule type" value="Genomic_DNA"/>
</dbReference>
<dbReference type="OrthoDB" id="6158468at2759"/>
<reference evidence="1 2" key="1">
    <citation type="submission" date="2020-06" db="EMBL/GenBank/DDBJ databases">
        <authorList>
            <person name="Li R."/>
            <person name="Bekaert M."/>
        </authorList>
    </citation>
    <scope>NUCLEOTIDE SEQUENCE [LARGE SCALE GENOMIC DNA]</scope>
    <source>
        <strain evidence="2">wild</strain>
    </source>
</reference>
<dbReference type="PANTHER" id="PTHR47018">
    <property type="entry name" value="CXC DOMAIN-CONTAINING PROTEIN-RELATED"/>
    <property type="match status" value="1"/>
</dbReference>
<protein>
    <submittedName>
        <fullName evidence="1">Uncharacterized protein</fullName>
    </submittedName>
</protein>